<feature type="transmembrane region" description="Helical" evidence="12">
    <location>
        <begin position="116"/>
        <end position="139"/>
    </location>
</feature>
<dbReference type="SUPFAM" id="SSF57850">
    <property type="entry name" value="RING/U-box"/>
    <property type="match status" value="1"/>
</dbReference>
<sequence>MSRQFMQLPLHSRLSRLRSGLEPPSGNPADDRMCWICLRGDEDHRRRDWVHPCRCRGTNKWVHEACLSRWIDEKEMMSPGVPVTCTQCRTEYIIVMPPLCRFDAMLERLDKGCERICPSVLMGILAATVYFSAVIYGALTLLELAGYDTGMKLLQEDPSLLMIMLPSVPTLLLLSRLVRWEDCVIRWLRRRNRRTIPAEQLDAVGLPLPGAPLSDEYFDELEREHPVSDVLIGGNLATEQLGRAATSFCIALSLPTISVVLGQKLYGRIYEENKLLSILLGGLTFVAIKGLASIYLSHSQYQQRRQRFVMDYTPLNRINHQSRWR</sequence>
<dbReference type="PROSITE" id="PS51292">
    <property type="entry name" value="ZF_RING_CH"/>
    <property type="match status" value="1"/>
</dbReference>
<keyword evidence="3" id="KW-0479">Metal-binding</keyword>
<keyword evidence="14" id="KW-1185">Reference proteome</keyword>
<evidence type="ECO:0000256" key="9">
    <source>
        <dbReference type="ARBA" id="ARBA00043044"/>
    </source>
</evidence>
<dbReference type="GO" id="GO:0008270">
    <property type="term" value="F:zinc ion binding"/>
    <property type="evidence" value="ECO:0007669"/>
    <property type="project" value="UniProtKB-KW"/>
</dbReference>
<evidence type="ECO:0000256" key="8">
    <source>
        <dbReference type="ARBA" id="ARBA00040151"/>
    </source>
</evidence>
<keyword evidence="7 12" id="KW-0472">Membrane</keyword>
<evidence type="ECO:0000256" key="6">
    <source>
        <dbReference type="ARBA" id="ARBA00022989"/>
    </source>
</evidence>
<name>A0A6P8L719_DROMA</name>
<evidence type="ECO:0000256" key="7">
    <source>
        <dbReference type="ARBA" id="ARBA00023136"/>
    </source>
</evidence>
<dbReference type="PANTHER" id="PTHR46283">
    <property type="entry name" value="E3 UBIQUITIN-PROTEIN LIGASE MARCH5"/>
    <property type="match status" value="1"/>
</dbReference>
<dbReference type="CDD" id="cd16701">
    <property type="entry name" value="RING_CH-C4HC3_MARCH5"/>
    <property type="match status" value="1"/>
</dbReference>
<organism evidence="14 15">
    <name type="scientific">Drosophila mauritiana</name>
    <name type="common">Fruit fly</name>
    <dbReference type="NCBI Taxonomy" id="7226"/>
    <lineage>
        <taxon>Eukaryota</taxon>
        <taxon>Metazoa</taxon>
        <taxon>Ecdysozoa</taxon>
        <taxon>Arthropoda</taxon>
        <taxon>Hexapoda</taxon>
        <taxon>Insecta</taxon>
        <taxon>Pterygota</taxon>
        <taxon>Neoptera</taxon>
        <taxon>Endopterygota</taxon>
        <taxon>Diptera</taxon>
        <taxon>Brachycera</taxon>
        <taxon>Muscomorpha</taxon>
        <taxon>Ephydroidea</taxon>
        <taxon>Drosophilidae</taxon>
        <taxon>Drosophila</taxon>
        <taxon>Sophophora</taxon>
    </lineage>
</organism>
<dbReference type="Pfam" id="PF12906">
    <property type="entry name" value="RINGv"/>
    <property type="match status" value="1"/>
</dbReference>
<evidence type="ECO:0000259" key="13">
    <source>
        <dbReference type="PROSITE" id="PS51292"/>
    </source>
</evidence>
<feature type="transmembrane region" description="Helical" evidence="12">
    <location>
        <begin position="244"/>
        <end position="263"/>
    </location>
</feature>
<dbReference type="SMART" id="SM00744">
    <property type="entry name" value="RINGv"/>
    <property type="match status" value="1"/>
</dbReference>
<dbReference type="GeneID" id="117148343"/>
<feature type="transmembrane region" description="Helical" evidence="12">
    <location>
        <begin position="159"/>
        <end position="178"/>
    </location>
</feature>
<evidence type="ECO:0000256" key="11">
    <source>
        <dbReference type="ARBA" id="ARBA00043231"/>
    </source>
</evidence>
<comment type="subcellular location">
    <subcellularLocation>
        <location evidence="1">Membrane</location>
        <topology evidence="1">Multi-pass membrane protein</topology>
    </subcellularLocation>
</comment>
<protein>
    <recommendedName>
        <fullName evidence="8">E3 ubiquitin-protein ligase MARCHF5</fullName>
    </recommendedName>
    <alternativeName>
        <fullName evidence="10">Membrane-associated RING finger protein 5</fullName>
    </alternativeName>
    <alternativeName>
        <fullName evidence="9">Membrane-associated RING-CH protein V</fullName>
    </alternativeName>
    <alternativeName>
        <fullName evidence="11">RING-type E3 ubiquitin transferase MARCHF5</fullName>
    </alternativeName>
</protein>
<feature type="domain" description="RING-CH-type" evidence="13">
    <location>
        <begin position="26"/>
        <end position="95"/>
    </location>
</feature>
<evidence type="ECO:0000256" key="12">
    <source>
        <dbReference type="SAM" id="Phobius"/>
    </source>
</evidence>
<evidence type="ECO:0000256" key="4">
    <source>
        <dbReference type="ARBA" id="ARBA00022771"/>
    </source>
</evidence>
<dbReference type="Gene3D" id="3.30.40.10">
    <property type="entry name" value="Zinc/RING finger domain, C3HC4 (zinc finger)"/>
    <property type="match status" value="1"/>
</dbReference>
<keyword evidence="2 12" id="KW-0812">Transmembrane</keyword>
<dbReference type="GO" id="GO:0016020">
    <property type="term" value="C:membrane"/>
    <property type="evidence" value="ECO:0007669"/>
    <property type="project" value="UniProtKB-SubCell"/>
</dbReference>
<evidence type="ECO:0000313" key="14">
    <source>
        <dbReference type="Proteomes" id="UP000515162"/>
    </source>
</evidence>
<keyword evidence="6 12" id="KW-1133">Transmembrane helix</keyword>
<evidence type="ECO:0000256" key="10">
    <source>
        <dbReference type="ARBA" id="ARBA00043185"/>
    </source>
</evidence>
<dbReference type="InterPro" id="IPR013083">
    <property type="entry name" value="Znf_RING/FYVE/PHD"/>
</dbReference>
<reference evidence="15" key="1">
    <citation type="submission" date="2025-08" db="UniProtKB">
        <authorList>
            <consortium name="RefSeq"/>
        </authorList>
    </citation>
    <scope>IDENTIFICATION</scope>
    <source>
        <strain evidence="15">Mau12</strain>
        <tissue evidence="15">Whole Body</tissue>
    </source>
</reference>
<evidence type="ECO:0000256" key="2">
    <source>
        <dbReference type="ARBA" id="ARBA00022692"/>
    </source>
</evidence>
<gene>
    <name evidence="15" type="primary">LOC117148343</name>
</gene>
<dbReference type="FunFam" id="3.30.40.10:FF:001311">
    <property type="entry name" value="AT07234p"/>
    <property type="match status" value="1"/>
</dbReference>
<evidence type="ECO:0000256" key="1">
    <source>
        <dbReference type="ARBA" id="ARBA00004141"/>
    </source>
</evidence>
<proteinExistence type="predicted"/>
<evidence type="ECO:0000313" key="15">
    <source>
        <dbReference type="RefSeq" id="XP_033171569.1"/>
    </source>
</evidence>
<keyword evidence="4" id="KW-0863">Zinc-finger</keyword>
<evidence type="ECO:0000256" key="5">
    <source>
        <dbReference type="ARBA" id="ARBA00022833"/>
    </source>
</evidence>
<dbReference type="Proteomes" id="UP000515162">
    <property type="component" value="Chromosome X"/>
</dbReference>
<dbReference type="RefSeq" id="XP_033171569.1">
    <property type="nucleotide sequence ID" value="XM_033315678.1"/>
</dbReference>
<accession>A0A6P8L719</accession>
<feature type="transmembrane region" description="Helical" evidence="12">
    <location>
        <begin position="275"/>
        <end position="297"/>
    </location>
</feature>
<dbReference type="AlphaFoldDB" id="A0A6P8L719"/>
<evidence type="ECO:0000256" key="3">
    <source>
        <dbReference type="ARBA" id="ARBA00022723"/>
    </source>
</evidence>
<keyword evidence="5" id="KW-0862">Zinc</keyword>
<dbReference type="InterPro" id="IPR011016">
    <property type="entry name" value="Znf_RING-CH"/>
</dbReference>